<protein>
    <submittedName>
        <fullName evidence="1">Uncharacterized protein</fullName>
    </submittedName>
</protein>
<comment type="caution">
    <text evidence="1">The sequence shown here is derived from an EMBL/GenBank/DDBJ whole genome shotgun (WGS) entry which is preliminary data.</text>
</comment>
<evidence type="ECO:0000313" key="2">
    <source>
        <dbReference type="Proteomes" id="UP001054837"/>
    </source>
</evidence>
<gene>
    <name evidence="1" type="ORF">CDAR_476881</name>
</gene>
<name>A0AAV4U549_9ARAC</name>
<dbReference type="AlphaFoldDB" id="A0AAV4U549"/>
<organism evidence="1 2">
    <name type="scientific">Caerostris darwini</name>
    <dbReference type="NCBI Taxonomy" id="1538125"/>
    <lineage>
        <taxon>Eukaryota</taxon>
        <taxon>Metazoa</taxon>
        <taxon>Ecdysozoa</taxon>
        <taxon>Arthropoda</taxon>
        <taxon>Chelicerata</taxon>
        <taxon>Arachnida</taxon>
        <taxon>Araneae</taxon>
        <taxon>Araneomorphae</taxon>
        <taxon>Entelegynae</taxon>
        <taxon>Araneoidea</taxon>
        <taxon>Araneidae</taxon>
        <taxon>Caerostris</taxon>
    </lineage>
</organism>
<accession>A0AAV4U549</accession>
<dbReference type="EMBL" id="BPLQ01010722">
    <property type="protein sequence ID" value="GIY52871.1"/>
    <property type="molecule type" value="Genomic_DNA"/>
</dbReference>
<evidence type="ECO:0000313" key="1">
    <source>
        <dbReference type="EMBL" id="GIY52871.1"/>
    </source>
</evidence>
<dbReference type="Proteomes" id="UP001054837">
    <property type="component" value="Unassembled WGS sequence"/>
</dbReference>
<sequence length="86" mass="9741">MQARNKVLCDGRYCFSPHTIDRIVIKTRHGALKEGIKIAQPPSMSVVRVRVGRMEIDLRKDVPPIFHVYLCLDGLHSGSSTRRKIA</sequence>
<keyword evidence="2" id="KW-1185">Reference proteome</keyword>
<proteinExistence type="predicted"/>
<reference evidence="1 2" key="1">
    <citation type="submission" date="2021-06" db="EMBL/GenBank/DDBJ databases">
        <title>Caerostris darwini draft genome.</title>
        <authorList>
            <person name="Kono N."/>
            <person name="Arakawa K."/>
        </authorList>
    </citation>
    <scope>NUCLEOTIDE SEQUENCE [LARGE SCALE GENOMIC DNA]</scope>
</reference>